<evidence type="ECO:0000256" key="1">
    <source>
        <dbReference type="SAM" id="MobiDB-lite"/>
    </source>
</evidence>
<dbReference type="PANTHER" id="PTHR13659">
    <property type="entry name" value="AUTOSOMAL HIGHLY CONSERVED PROTEIN"/>
    <property type="match status" value="1"/>
</dbReference>
<dbReference type="PANTHER" id="PTHR13659:SF5">
    <property type="entry name" value="PROTEIN FAM8A1"/>
    <property type="match status" value="1"/>
</dbReference>
<feature type="transmembrane region" description="Helical" evidence="2">
    <location>
        <begin position="158"/>
        <end position="176"/>
    </location>
</feature>
<dbReference type="Proteomes" id="UP000275408">
    <property type="component" value="Unassembled WGS sequence"/>
</dbReference>
<dbReference type="STRING" id="46731.A0A3M6U2B3"/>
<accession>A0A3M6U2B3</accession>
<sequence>MADATATHEGPDAAKDTSTPLNNGSDGTFNGRITSTSRPFSSQEPWNMLFYWMSAQYYQQYYYQLCSYMYYWQTLASHPMYQGAFQTQSVDPQTSLNQQGAQAVFGGQQPQNIQQNRTAPWLNFQARQPAVRTVMIWRDTHNDNTSLKDIEELLIQALVYRLIVFAFEVFFLMGGLHGSVGGATPGKYLMGLSVVATETITTVAPGFDGDRVRIEPGGNLGFRRSFLRALVKNFSMTFLFPVFLTILFFQHNRTIYDVIANSTVVVTGSPQPRQAQDRHQ</sequence>
<evidence type="ECO:0000256" key="2">
    <source>
        <dbReference type="SAM" id="Phobius"/>
    </source>
</evidence>
<evidence type="ECO:0008006" key="5">
    <source>
        <dbReference type="Google" id="ProtNLM"/>
    </source>
</evidence>
<dbReference type="OrthoDB" id="10061042at2759"/>
<feature type="transmembrane region" description="Helical" evidence="2">
    <location>
        <begin position="229"/>
        <end position="249"/>
    </location>
</feature>
<keyword evidence="2" id="KW-1133">Transmembrane helix</keyword>
<keyword evidence="2" id="KW-0472">Membrane</keyword>
<keyword evidence="2" id="KW-0812">Transmembrane</keyword>
<name>A0A3M6U2B3_POCDA</name>
<dbReference type="InterPro" id="IPR039871">
    <property type="entry name" value="FAM8A1"/>
</dbReference>
<evidence type="ECO:0000313" key="3">
    <source>
        <dbReference type="EMBL" id="RMX47770.1"/>
    </source>
</evidence>
<evidence type="ECO:0000313" key="4">
    <source>
        <dbReference type="Proteomes" id="UP000275408"/>
    </source>
</evidence>
<organism evidence="3 4">
    <name type="scientific">Pocillopora damicornis</name>
    <name type="common">Cauliflower coral</name>
    <name type="synonym">Millepora damicornis</name>
    <dbReference type="NCBI Taxonomy" id="46731"/>
    <lineage>
        <taxon>Eukaryota</taxon>
        <taxon>Metazoa</taxon>
        <taxon>Cnidaria</taxon>
        <taxon>Anthozoa</taxon>
        <taxon>Hexacorallia</taxon>
        <taxon>Scleractinia</taxon>
        <taxon>Astrocoeniina</taxon>
        <taxon>Pocilloporidae</taxon>
        <taxon>Pocillopora</taxon>
    </lineage>
</organism>
<dbReference type="AlphaFoldDB" id="A0A3M6U2B3"/>
<keyword evidence="4" id="KW-1185">Reference proteome</keyword>
<comment type="caution">
    <text evidence="3">The sequence shown here is derived from an EMBL/GenBank/DDBJ whole genome shotgun (WGS) entry which is preliminary data.</text>
</comment>
<dbReference type="EMBL" id="RCHS01002373">
    <property type="protein sequence ID" value="RMX47770.1"/>
    <property type="molecule type" value="Genomic_DNA"/>
</dbReference>
<proteinExistence type="predicted"/>
<gene>
    <name evidence="3" type="ORF">pdam_00011793</name>
</gene>
<reference evidence="3 4" key="1">
    <citation type="journal article" date="2018" name="Sci. Rep.">
        <title>Comparative analysis of the Pocillopora damicornis genome highlights role of immune system in coral evolution.</title>
        <authorList>
            <person name="Cunning R."/>
            <person name="Bay R.A."/>
            <person name="Gillette P."/>
            <person name="Baker A.C."/>
            <person name="Traylor-Knowles N."/>
        </authorList>
    </citation>
    <scope>NUCLEOTIDE SEQUENCE [LARGE SCALE GENOMIC DNA]</scope>
    <source>
        <strain evidence="3">RSMAS</strain>
        <tissue evidence="3">Whole animal</tissue>
    </source>
</reference>
<feature type="region of interest" description="Disordered" evidence="1">
    <location>
        <begin position="1"/>
        <end position="41"/>
    </location>
</feature>
<feature type="compositionally biased region" description="Polar residues" evidence="1">
    <location>
        <begin position="16"/>
        <end position="41"/>
    </location>
</feature>
<protein>
    <recommendedName>
        <fullName evidence="5">RDD domain-containing protein</fullName>
    </recommendedName>
</protein>